<keyword evidence="1" id="KW-1133">Transmembrane helix</keyword>
<dbReference type="EMBL" id="WNKW01000009">
    <property type="protein sequence ID" value="MTW35236.1"/>
    <property type="molecule type" value="Genomic_DNA"/>
</dbReference>
<name>A0ABW9SST2_9BURK</name>
<keyword evidence="1" id="KW-0812">Transmembrane</keyword>
<feature type="transmembrane region" description="Helical" evidence="1">
    <location>
        <begin position="5"/>
        <end position="22"/>
    </location>
</feature>
<dbReference type="Proteomes" id="UP000735592">
    <property type="component" value="Unassembled WGS sequence"/>
</dbReference>
<gene>
    <name evidence="2" type="ORF">GM655_20770</name>
</gene>
<reference evidence="2 3" key="1">
    <citation type="submission" date="2019-11" db="EMBL/GenBank/DDBJ databases">
        <title>Type strains purchased from KCTC, JCM and DSMZ.</title>
        <authorList>
            <person name="Lu H."/>
        </authorList>
    </citation>
    <scope>NUCLEOTIDE SEQUENCE [LARGE SCALE GENOMIC DNA]</scope>
    <source>
        <strain evidence="2 3">DSM 103461</strain>
    </source>
</reference>
<keyword evidence="3" id="KW-1185">Reference proteome</keyword>
<evidence type="ECO:0000313" key="2">
    <source>
        <dbReference type="EMBL" id="MTW35236.1"/>
    </source>
</evidence>
<comment type="caution">
    <text evidence="2">The sequence shown here is derived from an EMBL/GenBank/DDBJ whole genome shotgun (WGS) entry which is preliminary data.</text>
</comment>
<organism evidence="2 3">
    <name type="scientific">Pseudoduganella danionis</name>
    <dbReference type="NCBI Taxonomy" id="1890295"/>
    <lineage>
        <taxon>Bacteria</taxon>
        <taxon>Pseudomonadati</taxon>
        <taxon>Pseudomonadota</taxon>
        <taxon>Betaproteobacteria</taxon>
        <taxon>Burkholderiales</taxon>
        <taxon>Oxalobacteraceae</taxon>
        <taxon>Telluria group</taxon>
        <taxon>Pseudoduganella</taxon>
    </lineage>
</organism>
<proteinExistence type="predicted"/>
<evidence type="ECO:0000256" key="1">
    <source>
        <dbReference type="SAM" id="Phobius"/>
    </source>
</evidence>
<keyword evidence="1" id="KW-0472">Membrane</keyword>
<feature type="transmembrane region" description="Helical" evidence="1">
    <location>
        <begin position="28"/>
        <end position="48"/>
    </location>
</feature>
<accession>A0ABW9SST2</accession>
<sequence length="59" mass="6760">MKDQIWLLICGLGCALAAWAFWHYLDTYAAPTLILTALISLLADNIRLRRKLRETGRKT</sequence>
<evidence type="ECO:0000313" key="3">
    <source>
        <dbReference type="Proteomes" id="UP000735592"/>
    </source>
</evidence>
<protein>
    <submittedName>
        <fullName evidence="2">Uncharacterized protein</fullName>
    </submittedName>
</protein>